<protein>
    <submittedName>
        <fullName evidence="6">Formate dehydrogenase</fullName>
    </submittedName>
</protein>
<comment type="caution">
    <text evidence="6">The sequence shown here is derived from an EMBL/GenBank/DDBJ whole genome shotgun (WGS) entry which is preliminary data.</text>
</comment>
<reference evidence="6 7" key="1">
    <citation type="submission" date="2017-07" db="EMBL/GenBank/DDBJ databases">
        <title>Fictibacillus sp. nov. GDSW-R2A3 Genome sequencing and assembly.</title>
        <authorList>
            <person name="Mayilraj S."/>
        </authorList>
    </citation>
    <scope>NUCLEOTIDE SEQUENCE [LARGE SCALE GENOMIC DNA]</scope>
    <source>
        <strain evidence="6 7">GDSW-R2A3</strain>
    </source>
</reference>
<dbReference type="GO" id="GO:0008863">
    <property type="term" value="F:formate dehydrogenase (NAD+) activity"/>
    <property type="evidence" value="ECO:0007669"/>
    <property type="project" value="InterPro"/>
</dbReference>
<dbReference type="InterPro" id="IPR006656">
    <property type="entry name" value="Mopterin_OxRdtase"/>
</dbReference>
<dbReference type="SUPFAM" id="SSF53706">
    <property type="entry name" value="Formate dehydrogenase/DMSO reductase, domains 1-3"/>
    <property type="match status" value="1"/>
</dbReference>
<dbReference type="AlphaFoldDB" id="A0A235FD27"/>
<dbReference type="OrthoDB" id="9805142at2"/>
<dbReference type="GO" id="GO:0051539">
    <property type="term" value="F:4 iron, 4 sulfur cluster binding"/>
    <property type="evidence" value="ECO:0007669"/>
    <property type="project" value="InterPro"/>
</dbReference>
<dbReference type="RefSeq" id="WP_094251199.1">
    <property type="nucleotide sequence ID" value="NZ_JBHLXL010000001.1"/>
</dbReference>
<evidence type="ECO:0000256" key="3">
    <source>
        <dbReference type="ARBA" id="ARBA00023014"/>
    </source>
</evidence>
<evidence type="ECO:0000256" key="1">
    <source>
        <dbReference type="ARBA" id="ARBA00022723"/>
    </source>
</evidence>
<dbReference type="InterPro" id="IPR009010">
    <property type="entry name" value="Asp_de-COase-like_dom_sf"/>
</dbReference>
<dbReference type="InterPro" id="IPR006657">
    <property type="entry name" value="MoPterin_dinucl-bd_dom"/>
</dbReference>
<dbReference type="Gene3D" id="3.40.50.740">
    <property type="match status" value="1"/>
</dbReference>
<dbReference type="GO" id="GO:0016020">
    <property type="term" value="C:membrane"/>
    <property type="evidence" value="ECO:0007669"/>
    <property type="project" value="TreeGrafter"/>
</dbReference>
<dbReference type="EMBL" id="NOII01000001">
    <property type="protein sequence ID" value="OYD59238.1"/>
    <property type="molecule type" value="Genomic_DNA"/>
</dbReference>
<keyword evidence="1" id="KW-0479">Metal-binding</keyword>
<organism evidence="6 7">
    <name type="scientific">Fictibacillus aquaticus</name>
    <dbReference type="NCBI Taxonomy" id="2021314"/>
    <lineage>
        <taxon>Bacteria</taxon>
        <taxon>Bacillati</taxon>
        <taxon>Bacillota</taxon>
        <taxon>Bacilli</taxon>
        <taxon>Bacillales</taxon>
        <taxon>Fictibacillaceae</taxon>
        <taxon>Fictibacillus</taxon>
    </lineage>
</organism>
<dbReference type="Pfam" id="PF01568">
    <property type="entry name" value="Molydop_binding"/>
    <property type="match status" value="1"/>
</dbReference>
<sequence>MGKTKHSGPVSLPKIPDPKLWVSPLPFGAGKQKPRHIIDTMKAAWENRDNLGYAARILTQGVCDGCALGVSGLYDQTLKGPHVCTTRLNVLRLNTMPAIKKDVLHADIDELRKMNSSELRKLGRIPYPLMRKKGERSFRRISWEEALNYTAGKIRSLNPKQFGFYLTARGITNESYYAAAKAARYMGCNNIDNASRICHSPSKTALKRSLGIGASSCNYKDWIGTDVLLFFGSVAANNQPVSTKYMYAAKRRGTKIIVINPYHEPSMDRYWVPSIPDSALFGTVLADDFYQVNIGGDIAFMNGIIKHWFEMEREERGSAIDHAFVQAHSNGYEELKRHVKMYDWSVLEASSGVSKERMKELAVLLARSKSAVFVWSMGLTQHRFGTDNISQVANLALLRGFLGREHCGVMPIRGHSGVQGAGEMGADPFSLPGGGFDLENVKRVENVWNFTVPKWQGDIVGVSLENALLPETHERRTKLYYMSGGNFLETMPDPDFVKNCLEAMEVRVHQDIIFNTSTLVDAREAVIVLPAMTRYEQPGGGTSTSTERMVYFSPEVKGPRMEEARPEWEIYCDLASRVRPEDKDSITFKNAAEIRAEIAAAAPDYDGIQHLKNRGDVFQWGGAWLCEDGICPTDDGKGRLISVELPELRKAEGHFYVTTRRGKQFNSMVYSNKDPFNGANRDDVFMSKEDAQVLSLSEGEAIVVYNRHGMFHGKVKYENMKEKNIALFWPEGNMLFPKGVYESFAGIPEYNAGVIVEKAETFHAQKDLRYVEKRLEELETEAG</sequence>
<proteinExistence type="predicted"/>
<dbReference type="InterPro" id="IPR010046">
    <property type="entry name" value="Mopterin_OxRdtse_a_bac"/>
</dbReference>
<dbReference type="SUPFAM" id="SSF50692">
    <property type="entry name" value="ADC-like"/>
    <property type="match status" value="1"/>
</dbReference>
<evidence type="ECO:0000256" key="2">
    <source>
        <dbReference type="ARBA" id="ARBA00023004"/>
    </source>
</evidence>
<keyword evidence="7" id="KW-1185">Reference proteome</keyword>
<dbReference type="GO" id="GO:0043546">
    <property type="term" value="F:molybdopterin cofactor binding"/>
    <property type="evidence" value="ECO:0007669"/>
    <property type="project" value="InterPro"/>
</dbReference>
<dbReference type="Pfam" id="PF00384">
    <property type="entry name" value="Molybdopterin"/>
    <property type="match status" value="1"/>
</dbReference>
<keyword evidence="3" id="KW-0411">Iron-sulfur</keyword>
<dbReference type="GO" id="GO:0030151">
    <property type="term" value="F:molybdenum ion binding"/>
    <property type="evidence" value="ECO:0007669"/>
    <property type="project" value="InterPro"/>
</dbReference>
<evidence type="ECO:0000313" key="7">
    <source>
        <dbReference type="Proteomes" id="UP000215059"/>
    </source>
</evidence>
<dbReference type="Proteomes" id="UP000215059">
    <property type="component" value="Unassembled WGS sequence"/>
</dbReference>
<evidence type="ECO:0000259" key="5">
    <source>
        <dbReference type="Pfam" id="PF01568"/>
    </source>
</evidence>
<keyword evidence="2" id="KW-0408">Iron</keyword>
<name>A0A235FD27_9BACL</name>
<evidence type="ECO:0000259" key="4">
    <source>
        <dbReference type="Pfam" id="PF00384"/>
    </source>
</evidence>
<dbReference type="NCBIfam" id="TIGR01701">
    <property type="entry name" value="Fdhalpha-like"/>
    <property type="match status" value="1"/>
</dbReference>
<dbReference type="PANTHER" id="PTHR43105:SF4">
    <property type="entry name" value="PROTEIN YDEP"/>
    <property type="match status" value="1"/>
</dbReference>
<dbReference type="InterPro" id="IPR050123">
    <property type="entry name" value="Prok_molybdopt-oxidoreductase"/>
</dbReference>
<feature type="domain" description="Molybdopterin dinucleotide-binding" evidence="5">
    <location>
        <begin position="656"/>
        <end position="751"/>
    </location>
</feature>
<dbReference type="PIRSF" id="PIRSF000144">
    <property type="entry name" value="CbbBc"/>
    <property type="match status" value="1"/>
</dbReference>
<accession>A0A235FD27</accession>
<evidence type="ECO:0000313" key="6">
    <source>
        <dbReference type="EMBL" id="OYD59238.1"/>
    </source>
</evidence>
<dbReference type="Gene3D" id="3.40.228.10">
    <property type="entry name" value="Dimethylsulfoxide Reductase, domain 2"/>
    <property type="match status" value="1"/>
</dbReference>
<feature type="domain" description="Molybdopterin oxidoreductase" evidence="4">
    <location>
        <begin position="124"/>
        <end position="576"/>
    </location>
</feature>
<dbReference type="PANTHER" id="PTHR43105">
    <property type="entry name" value="RESPIRATORY NITRATE REDUCTASE"/>
    <property type="match status" value="1"/>
</dbReference>
<gene>
    <name evidence="6" type="ORF">CGZ90_04895</name>
</gene>